<dbReference type="RefSeq" id="WP_179531905.1">
    <property type="nucleotide sequence ID" value="NZ_BAAAPP010000005.1"/>
</dbReference>
<dbReference type="GO" id="GO:0000156">
    <property type="term" value="F:phosphorelay response regulator activity"/>
    <property type="evidence" value="ECO:0007669"/>
    <property type="project" value="TreeGrafter"/>
</dbReference>
<dbReference type="PANTHER" id="PTHR48111">
    <property type="entry name" value="REGULATOR OF RPOS"/>
    <property type="match status" value="1"/>
</dbReference>
<dbReference type="GO" id="GO:0000976">
    <property type="term" value="F:transcription cis-regulatory region binding"/>
    <property type="evidence" value="ECO:0007669"/>
    <property type="project" value="TreeGrafter"/>
</dbReference>
<keyword evidence="1 6" id="KW-0597">Phosphoprotein</keyword>
<proteinExistence type="predicted"/>
<keyword evidence="5" id="KW-0804">Transcription</keyword>
<evidence type="ECO:0000256" key="1">
    <source>
        <dbReference type="ARBA" id="ARBA00022553"/>
    </source>
</evidence>
<keyword evidence="2" id="KW-0902">Two-component regulatory system</keyword>
<organism evidence="8 9">
    <name type="scientific">Nocardioides marinus</name>
    <dbReference type="NCBI Taxonomy" id="374514"/>
    <lineage>
        <taxon>Bacteria</taxon>
        <taxon>Bacillati</taxon>
        <taxon>Actinomycetota</taxon>
        <taxon>Actinomycetes</taxon>
        <taxon>Propionibacteriales</taxon>
        <taxon>Nocardioidaceae</taxon>
        <taxon>Nocardioides</taxon>
    </lineage>
</organism>
<evidence type="ECO:0000256" key="6">
    <source>
        <dbReference type="PROSITE-ProRule" id="PRU00169"/>
    </source>
</evidence>
<keyword evidence="9" id="KW-1185">Reference proteome</keyword>
<dbReference type="InterPro" id="IPR001789">
    <property type="entry name" value="Sig_transdc_resp-reg_receiver"/>
</dbReference>
<dbReference type="Gene3D" id="3.40.50.2300">
    <property type="match status" value="1"/>
</dbReference>
<reference evidence="8 9" key="1">
    <citation type="submission" date="2020-07" db="EMBL/GenBank/DDBJ databases">
        <title>Sequencing the genomes of 1000 actinobacteria strains.</title>
        <authorList>
            <person name="Klenk H.-P."/>
        </authorList>
    </citation>
    <scope>NUCLEOTIDE SEQUENCE [LARGE SCALE GENOMIC DNA]</scope>
    <source>
        <strain evidence="8 9">DSM 18248</strain>
    </source>
</reference>
<dbReference type="AlphaFoldDB" id="A0A7Y9YFA7"/>
<evidence type="ECO:0000256" key="5">
    <source>
        <dbReference type="ARBA" id="ARBA00023163"/>
    </source>
</evidence>
<dbReference type="GO" id="GO:0032993">
    <property type="term" value="C:protein-DNA complex"/>
    <property type="evidence" value="ECO:0007669"/>
    <property type="project" value="TreeGrafter"/>
</dbReference>
<sequence length="138" mass="14891">MARILIAEDDEDLRLLLRLVVQRAGHEVEGVGDGVAALRAITRGGYDLVVLDNMMPGMTGLEVLRACQDVTGATRPVMLMLSALATRQDIRNGYVAGADDFLAKPFSREELVERIHLLLDERAMQFAMSPPGSAGGVA</sequence>
<name>A0A7Y9YFA7_9ACTN</name>
<evidence type="ECO:0000259" key="7">
    <source>
        <dbReference type="PROSITE" id="PS50110"/>
    </source>
</evidence>
<comment type="caution">
    <text evidence="8">The sequence shown here is derived from an EMBL/GenBank/DDBJ whole genome shotgun (WGS) entry which is preliminary data.</text>
</comment>
<dbReference type="PANTHER" id="PTHR48111:SF1">
    <property type="entry name" value="TWO-COMPONENT RESPONSE REGULATOR ORR33"/>
    <property type="match status" value="1"/>
</dbReference>
<evidence type="ECO:0000313" key="9">
    <source>
        <dbReference type="Proteomes" id="UP000537326"/>
    </source>
</evidence>
<evidence type="ECO:0000256" key="4">
    <source>
        <dbReference type="ARBA" id="ARBA00023125"/>
    </source>
</evidence>
<dbReference type="PROSITE" id="PS50110">
    <property type="entry name" value="RESPONSE_REGULATORY"/>
    <property type="match status" value="1"/>
</dbReference>
<dbReference type="InterPro" id="IPR011006">
    <property type="entry name" value="CheY-like_superfamily"/>
</dbReference>
<accession>A0A7Y9YFA7</accession>
<feature type="modified residue" description="4-aspartylphosphate" evidence="6">
    <location>
        <position position="52"/>
    </location>
</feature>
<dbReference type="EMBL" id="JACBZI010000001">
    <property type="protein sequence ID" value="NYI11178.1"/>
    <property type="molecule type" value="Genomic_DNA"/>
</dbReference>
<dbReference type="GO" id="GO:0005829">
    <property type="term" value="C:cytosol"/>
    <property type="evidence" value="ECO:0007669"/>
    <property type="project" value="TreeGrafter"/>
</dbReference>
<dbReference type="SMART" id="SM00448">
    <property type="entry name" value="REC"/>
    <property type="match status" value="1"/>
</dbReference>
<gene>
    <name evidence="8" type="ORF">BKA05_002693</name>
</gene>
<evidence type="ECO:0000256" key="3">
    <source>
        <dbReference type="ARBA" id="ARBA00023015"/>
    </source>
</evidence>
<dbReference type="InterPro" id="IPR039420">
    <property type="entry name" value="WalR-like"/>
</dbReference>
<dbReference type="SUPFAM" id="SSF52172">
    <property type="entry name" value="CheY-like"/>
    <property type="match status" value="1"/>
</dbReference>
<keyword evidence="4 8" id="KW-0238">DNA-binding</keyword>
<dbReference type="GO" id="GO:0006355">
    <property type="term" value="P:regulation of DNA-templated transcription"/>
    <property type="evidence" value="ECO:0007669"/>
    <property type="project" value="TreeGrafter"/>
</dbReference>
<dbReference type="Pfam" id="PF00072">
    <property type="entry name" value="Response_reg"/>
    <property type="match status" value="1"/>
</dbReference>
<evidence type="ECO:0000256" key="2">
    <source>
        <dbReference type="ARBA" id="ARBA00023012"/>
    </source>
</evidence>
<protein>
    <submittedName>
        <fullName evidence="8">DNA-binding response OmpR family regulator</fullName>
    </submittedName>
</protein>
<keyword evidence="3" id="KW-0805">Transcription regulation</keyword>
<evidence type="ECO:0000313" key="8">
    <source>
        <dbReference type="EMBL" id="NYI11178.1"/>
    </source>
</evidence>
<dbReference type="Proteomes" id="UP000537326">
    <property type="component" value="Unassembled WGS sequence"/>
</dbReference>
<feature type="domain" description="Response regulatory" evidence="7">
    <location>
        <begin position="3"/>
        <end position="119"/>
    </location>
</feature>